<evidence type="ECO:0000313" key="4">
    <source>
        <dbReference type="Proteomes" id="UP000582981"/>
    </source>
</evidence>
<feature type="domain" description="Amidase" evidence="2">
    <location>
        <begin position="73"/>
        <end position="361"/>
    </location>
</feature>
<dbReference type="InterPro" id="IPR023631">
    <property type="entry name" value="Amidase_dom"/>
</dbReference>
<sequence>MYRTLRKRAVVLTRLALLHALCLTPLVSQANPPDQPVFPASASVKNEALAGMVYAGAAEVALALAEGRFTSQELVSYLISRAADLDSFGPAIEAVIEFNSEALSIARTLDEERQAGNLRGPLHGIPVLLKDNIHTADQMQTAAGSLAMVGAAAADDAFIVQKLREQGAIILGKTNMSEWANFRGDQLPDGWSGRGGKTRNPHALDGDVCGSSSGSAAAIAAGYAPLSLGTDTFGSVICPAAKNGIVGLRPSVGLLSRTGIIPASRELDSAGPMTRTVRDAALLLNAMVALDPQDLATAQVPVRQDYTQKLKADALQGKVIGYPSRFKPGSEDLNEHPQFAQALDTLRGAGAQLVPVDLKGTDWSENDWSRVSRMFDMTIKRVLPGYLASRSGLKVSTFQELVDYNESNPGAGNYNQDLLKRANALAFDEAEYLTLSDGLGDEARSNVDKLLADNGLDVALGDPHPFAVLELGSAIFAGYPGITVPSGMDADGMPTSVYFYGARWSEAELLAIAYGYEQASNARQDPDFE</sequence>
<dbReference type="EMBL" id="JACAPU010000041">
    <property type="protein sequence ID" value="NWB50269.1"/>
    <property type="molecule type" value="Genomic_DNA"/>
</dbReference>
<comment type="caution">
    <text evidence="3">The sequence shown here is derived from an EMBL/GenBank/DDBJ whole genome shotgun (WGS) entry which is preliminary data.</text>
</comment>
<dbReference type="InterPro" id="IPR036928">
    <property type="entry name" value="AS_sf"/>
</dbReference>
<protein>
    <submittedName>
        <fullName evidence="3">Amidase</fullName>
    </submittedName>
</protein>
<evidence type="ECO:0000256" key="1">
    <source>
        <dbReference type="SAM" id="SignalP"/>
    </source>
</evidence>
<dbReference type="Pfam" id="PF01425">
    <property type="entry name" value="Amidase"/>
    <property type="match status" value="1"/>
</dbReference>
<proteinExistence type="predicted"/>
<organism evidence="3 4">
    <name type="scientific">Pseudomonas gingeri</name>
    <dbReference type="NCBI Taxonomy" id="117681"/>
    <lineage>
        <taxon>Bacteria</taxon>
        <taxon>Pseudomonadati</taxon>
        <taxon>Pseudomonadota</taxon>
        <taxon>Gammaproteobacteria</taxon>
        <taxon>Pseudomonadales</taxon>
        <taxon>Pseudomonadaceae</taxon>
        <taxon>Pseudomonas</taxon>
    </lineage>
</organism>
<dbReference type="RefSeq" id="WP_177145492.1">
    <property type="nucleotide sequence ID" value="NZ_JACAPU010000041.1"/>
</dbReference>
<evidence type="ECO:0000259" key="2">
    <source>
        <dbReference type="Pfam" id="PF01425"/>
    </source>
</evidence>
<dbReference type="Gene3D" id="3.90.1300.10">
    <property type="entry name" value="Amidase signature (AS) domain"/>
    <property type="match status" value="1"/>
</dbReference>
<dbReference type="AlphaFoldDB" id="A0A7Y7WJ60"/>
<dbReference type="Proteomes" id="UP000582981">
    <property type="component" value="Unassembled WGS sequence"/>
</dbReference>
<reference evidence="3 4" key="1">
    <citation type="submission" date="2020-04" db="EMBL/GenBank/DDBJ databases">
        <title>Molecular characterization of pseudomonads from Agaricus bisporus reveal novel blotch 2 pathogens in Western Europe.</title>
        <authorList>
            <person name="Taparia T."/>
            <person name="Krijger M."/>
            <person name="Haynes E."/>
            <person name="Elpinstone J.G."/>
            <person name="Noble R."/>
            <person name="Van Der Wolf J."/>
        </authorList>
    </citation>
    <scope>NUCLEOTIDE SEQUENCE [LARGE SCALE GENOMIC DNA]</scope>
    <source>
        <strain evidence="3 4">F1001</strain>
    </source>
</reference>
<keyword evidence="1" id="KW-0732">Signal</keyword>
<feature type="signal peptide" evidence="1">
    <location>
        <begin position="1"/>
        <end position="30"/>
    </location>
</feature>
<gene>
    <name evidence="3" type="ORF">HX829_27705</name>
</gene>
<feature type="chain" id="PRO_5031333892" evidence="1">
    <location>
        <begin position="31"/>
        <end position="529"/>
    </location>
</feature>
<dbReference type="SUPFAM" id="SSF75304">
    <property type="entry name" value="Amidase signature (AS) enzymes"/>
    <property type="match status" value="1"/>
</dbReference>
<evidence type="ECO:0000313" key="3">
    <source>
        <dbReference type="EMBL" id="NWB50269.1"/>
    </source>
</evidence>
<accession>A0A7Y7WJ60</accession>
<dbReference type="PANTHER" id="PTHR42678:SF34">
    <property type="entry name" value="OS04G0183300 PROTEIN"/>
    <property type="match status" value="1"/>
</dbReference>
<dbReference type="PANTHER" id="PTHR42678">
    <property type="entry name" value="AMIDASE"/>
    <property type="match status" value="1"/>
</dbReference>
<name>A0A7Y7WJ60_9PSED</name>